<feature type="transmembrane region" description="Helical" evidence="9">
    <location>
        <begin position="224"/>
        <end position="248"/>
    </location>
</feature>
<sequence>MESHVALGIFFFTLSAVGFVGNGIVLIKLLRDRSQWTAPTIYFFNLALADMLNICTAPFWGHYYLNRMDWEFGLVVCKAAGAFTSVNLYASVFFLTAISIDRWIAVVHAAQVLQIKARRAPRYVCPGIWFVSFMLCLPRFCYQMINTTSFNVTSNLTDQNITVSLCTFNLPPSPCKEAIMGFLQLLKATVGFIIPMIVICLCYIRIVCYLRKHMIAKKNRKDRIARLAVLIISAFFICWFPASLMAFYDALGGWWKLIPFSKQFFNTFYPFTLCVAWTNSCVNPFAYAFTSANFTENFKCCRHSGPPTPQSRIRYSRAVGRAHMPSYHSQMDGEIKTGKLRQPAPTSGNDKVPSKFMTNRYTSCNGCLNECSAVTSHGH</sequence>
<evidence type="ECO:0000313" key="11">
    <source>
        <dbReference type="EMBL" id="CAK8680125.1"/>
    </source>
</evidence>
<evidence type="ECO:0000256" key="8">
    <source>
        <dbReference type="RuleBase" id="RU000688"/>
    </source>
</evidence>
<dbReference type="Pfam" id="PF00001">
    <property type="entry name" value="7tm_1"/>
    <property type="match status" value="1"/>
</dbReference>
<dbReference type="PRINTS" id="PR00237">
    <property type="entry name" value="GPCRRHODOPSN"/>
</dbReference>
<evidence type="ECO:0000259" key="10">
    <source>
        <dbReference type="PROSITE" id="PS50262"/>
    </source>
</evidence>
<comment type="caution">
    <text evidence="11">The sequence shown here is derived from an EMBL/GenBank/DDBJ whole genome shotgun (WGS) entry which is preliminary data.</text>
</comment>
<reference evidence="11 12" key="1">
    <citation type="submission" date="2024-02" db="EMBL/GenBank/DDBJ databases">
        <authorList>
            <person name="Daric V."/>
            <person name="Darras S."/>
        </authorList>
    </citation>
    <scope>NUCLEOTIDE SEQUENCE [LARGE SCALE GENOMIC DNA]</scope>
</reference>
<protein>
    <recommendedName>
        <fullName evidence="10">G-protein coupled receptors family 1 profile domain-containing protein</fullName>
    </recommendedName>
</protein>
<dbReference type="Gene3D" id="1.20.1070.10">
    <property type="entry name" value="Rhodopsin 7-helix transmembrane proteins"/>
    <property type="match status" value="1"/>
</dbReference>
<name>A0ABP0FKC3_CLALP</name>
<feature type="transmembrane region" description="Helical" evidence="9">
    <location>
        <begin position="6"/>
        <end position="30"/>
    </location>
</feature>
<feature type="transmembrane region" description="Helical" evidence="9">
    <location>
        <begin position="268"/>
        <end position="289"/>
    </location>
</feature>
<dbReference type="PROSITE" id="PS50262">
    <property type="entry name" value="G_PROTEIN_RECEP_F1_2"/>
    <property type="match status" value="1"/>
</dbReference>
<accession>A0ABP0FKC3</accession>
<evidence type="ECO:0000256" key="3">
    <source>
        <dbReference type="ARBA" id="ARBA00022989"/>
    </source>
</evidence>
<keyword evidence="5 9" id="KW-0472">Membrane</keyword>
<evidence type="ECO:0000256" key="1">
    <source>
        <dbReference type="ARBA" id="ARBA00004370"/>
    </source>
</evidence>
<evidence type="ECO:0000256" key="9">
    <source>
        <dbReference type="SAM" id="Phobius"/>
    </source>
</evidence>
<evidence type="ECO:0000256" key="6">
    <source>
        <dbReference type="ARBA" id="ARBA00023170"/>
    </source>
</evidence>
<evidence type="ECO:0000256" key="2">
    <source>
        <dbReference type="ARBA" id="ARBA00022692"/>
    </source>
</evidence>
<dbReference type="PANTHER" id="PTHR10489:SF935">
    <property type="entry name" value="RELAXIN FAMILY PEPTIDE RECEPTOR 3.3A1-RELATED"/>
    <property type="match status" value="1"/>
</dbReference>
<dbReference type="SUPFAM" id="SSF81321">
    <property type="entry name" value="Family A G protein-coupled receptor-like"/>
    <property type="match status" value="1"/>
</dbReference>
<dbReference type="InterPro" id="IPR000276">
    <property type="entry name" value="GPCR_Rhodpsn"/>
</dbReference>
<organism evidence="11 12">
    <name type="scientific">Clavelina lepadiformis</name>
    <name type="common">Light-bulb sea squirt</name>
    <name type="synonym">Ascidia lepadiformis</name>
    <dbReference type="NCBI Taxonomy" id="159417"/>
    <lineage>
        <taxon>Eukaryota</taxon>
        <taxon>Metazoa</taxon>
        <taxon>Chordata</taxon>
        <taxon>Tunicata</taxon>
        <taxon>Ascidiacea</taxon>
        <taxon>Aplousobranchia</taxon>
        <taxon>Clavelinidae</taxon>
        <taxon>Clavelina</taxon>
    </lineage>
</organism>
<dbReference type="PANTHER" id="PTHR10489">
    <property type="entry name" value="CELL ADHESION MOLECULE"/>
    <property type="match status" value="1"/>
</dbReference>
<comment type="subcellular location">
    <subcellularLocation>
        <location evidence="1">Membrane</location>
    </subcellularLocation>
</comment>
<dbReference type="Proteomes" id="UP001642483">
    <property type="component" value="Unassembled WGS sequence"/>
</dbReference>
<feature type="transmembrane region" description="Helical" evidence="9">
    <location>
        <begin position="72"/>
        <end position="95"/>
    </location>
</feature>
<evidence type="ECO:0000256" key="5">
    <source>
        <dbReference type="ARBA" id="ARBA00023136"/>
    </source>
</evidence>
<keyword evidence="3 9" id="KW-1133">Transmembrane helix</keyword>
<evidence type="ECO:0000313" key="12">
    <source>
        <dbReference type="Proteomes" id="UP001642483"/>
    </source>
</evidence>
<feature type="transmembrane region" description="Helical" evidence="9">
    <location>
        <begin position="178"/>
        <end position="204"/>
    </location>
</feature>
<keyword evidence="12" id="KW-1185">Reference proteome</keyword>
<keyword evidence="7 8" id="KW-0807">Transducer</keyword>
<proteinExistence type="inferred from homology"/>
<dbReference type="EMBL" id="CAWYQH010000068">
    <property type="protein sequence ID" value="CAK8680125.1"/>
    <property type="molecule type" value="Genomic_DNA"/>
</dbReference>
<feature type="domain" description="G-protein coupled receptors family 1 profile" evidence="10">
    <location>
        <begin position="21"/>
        <end position="287"/>
    </location>
</feature>
<feature type="transmembrane region" description="Helical" evidence="9">
    <location>
        <begin position="123"/>
        <end position="145"/>
    </location>
</feature>
<dbReference type="PROSITE" id="PS00237">
    <property type="entry name" value="G_PROTEIN_RECEP_F1_1"/>
    <property type="match status" value="1"/>
</dbReference>
<evidence type="ECO:0000256" key="7">
    <source>
        <dbReference type="ARBA" id="ARBA00023224"/>
    </source>
</evidence>
<dbReference type="InterPro" id="IPR050119">
    <property type="entry name" value="CCR1-9-like"/>
</dbReference>
<feature type="transmembrane region" description="Helical" evidence="9">
    <location>
        <begin position="42"/>
        <end position="60"/>
    </location>
</feature>
<evidence type="ECO:0000256" key="4">
    <source>
        <dbReference type="ARBA" id="ARBA00023040"/>
    </source>
</evidence>
<keyword evidence="2 8" id="KW-0812">Transmembrane</keyword>
<comment type="similarity">
    <text evidence="8">Belongs to the G-protein coupled receptor 1 family.</text>
</comment>
<keyword evidence="6 8" id="KW-0675">Receptor</keyword>
<keyword evidence="4 8" id="KW-0297">G-protein coupled receptor</keyword>
<gene>
    <name evidence="11" type="ORF">CVLEPA_LOCUS10411</name>
</gene>
<dbReference type="InterPro" id="IPR017452">
    <property type="entry name" value="GPCR_Rhodpsn_7TM"/>
</dbReference>